<dbReference type="OrthoDB" id="459617at2"/>
<dbReference type="EMBL" id="MUJK01000003">
    <property type="protein sequence ID" value="POF42383.1"/>
    <property type="molecule type" value="Genomic_DNA"/>
</dbReference>
<dbReference type="InterPro" id="IPR032710">
    <property type="entry name" value="NTF2-like_dom_sf"/>
</dbReference>
<organism evidence="2 3">
    <name type="scientific">Pseudomonas laurylsulfativorans</name>
    <dbReference type="NCBI Taxonomy" id="1943631"/>
    <lineage>
        <taxon>Bacteria</taxon>
        <taxon>Pseudomonadati</taxon>
        <taxon>Pseudomonadota</taxon>
        <taxon>Gammaproteobacteria</taxon>
        <taxon>Pseudomonadales</taxon>
        <taxon>Pseudomonadaceae</taxon>
        <taxon>Pseudomonas</taxon>
    </lineage>
</organism>
<dbReference type="InterPro" id="IPR037401">
    <property type="entry name" value="SnoaL-like"/>
</dbReference>
<proteinExistence type="predicted"/>
<keyword evidence="3" id="KW-1185">Reference proteome</keyword>
<keyword evidence="2" id="KW-0413">Isomerase</keyword>
<name>A0A2S3VR95_9PSED</name>
<sequence length="128" mass="13850">MPTEAQMKNAMQSYIDAFNRNDLDAVVALYSDDATVEDPYGTPAKSGKVQIEAFYRASMAYGSVLRLSAPIRASHGDAAAMAFDAVVTTPQGEGRVKVIDVMTFTEEGLINSMRAYFGPGDIEMPELT</sequence>
<accession>A0A2S3VR95</accession>
<protein>
    <submittedName>
        <fullName evidence="2">Steroid delta-isomerase</fullName>
    </submittedName>
</protein>
<dbReference type="Proteomes" id="UP000237440">
    <property type="component" value="Unassembled WGS sequence"/>
</dbReference>
<evidence type="ECO:0000313" key="3">
    <source>
        <dbReference type="Proteomes" id="UP000237440"/>
    </source>
</evidence>
<dbReference type="Gene3D" id="3.10.450.50">
    <property type="match status" value="1"/>
</dbReference>
<reference evidence="3" key="1">
    <citation type="submission" date="2017-02" db="EMBL/GenBank/DDBJ databases">
        <authorList>
            <person name="Furmanczyk E.M."/>
        </authorList>
    </citation>
    <scope>NUCLEOTIDE SEQUENCE [LARGE SCALE GENOMIC DNA]</scope>
    <source>
        <strain evidence="3">AP3_22</strain>
    </source>
</reference>
<evidence type="ECO:0000313" key="2">
    <source>
        <dbReference type="EMBL" id="POF42383.1"/>
    </source>
</evidence>
<dbReference type="SUPFAM" id="SSF54427">
    <property type="entry name" value="NTF2-like"/>
    <property type="match status" value="1"/>
</dbReference>
<dbReference type="GO" id="GO:0016853">
    <property type="term" value="F:isomerase activity"/>
    <property type="evidence" value="ECO:0007669"/>
    <property type="project" value="UniProtKB-KW"/>
</dbReference>
<dbReference type="AlphaFoldDB" id="A0A2S3VR95"/>
<dbReference type="Pfam" id="PF12680">
    <property type="entry name" value="SnoaL_2"/>
    <property type="match status" value="1"/>
</dbReference>
<feature type="domain" description="SnoaL-like" evidence="1">
    <location>
        <begin position="12"/>
        <end position="111"/>
    </location>
</feature>
<gene>
    <name evidence="2" type="ORF">B0D71_13250</name>
</gene>
<comment type="caution">
    <text evidence="2">The sequence shown here is derived from an EMBL/GenBank/DDBJ whole genome shotgun (WGS) entry which is preliminary data.</text>
</comment>
<evidence type="ECO:0000259" key="1">
    <source>
        <dbReference type="Pfam" id="PF12680"/>
    </source>
</evidence>
<dbReference type="RefSeq" id="WP_103395175.1">
    <property type="nucleotide sequence ID" value="NZ_MUJK01000003.1"/>
</dbReference>